<organism evidence="1 2">
    <name type="scientific">Bacillus vallismortis</name>
    <dbReference type="NCBI Taxonomy" id="72361"/>
    <lineage>
        <taxon>Bacteria</taxon>
        <taxon>Bacillati</taxon>
        <taxon>Bacillota</taxon>
        <taxon>Bacilli</taxon>
        <taxon>Bacillales</taxon>
        <taxon>Bacillaceae</taxon>
        <taxon>Bacillus</taxon>
    </lineage>
</organism>
<gene>
    <name evidence="1" type="ORF">MKF32_01830</name>
</gene>
<sequence>MNALTYQGKEHVELISGHYTYPHRCAGHPSFICCHCCMTWGRSMKSVSRIKLNLADAPKAYVIVDKKEDGTSKSY</sequence>
<dbReference type="RefSeq" id="WP_087993162.1">
    <property type="nucleotide sequence ID" value="NZ_CP092751.1"/>
</dbReference>
<accession>A0ABY4Y0I5</accession>
<evidence type="ECO:0000313" key="2">
    <source>
        <dbReference type="Proteomes" id="UP001057348"/>
    </source>
</evidence>
<evidence type="ECO:0000313" key="1">
    <source>
        <dbReference type="EMBL" id="USP95865.1"/>
    </source>
</evidence>
<proteinExistence type="predicted"/>
<reference evidence="1" key="1">
    <citation type="submission" date="2022-02" db="EMBL/GenBank/DDBJ databases">
        <title>Draft Genome Sequence of Bacillus vallismortis Strain BL01, Isolated from Artemisia lerchiana Web. Roots.</title>
        <authorList>
            <person name="Chebotar V.K."/>
            <person name="Gancheva M.S."/>
            <person name="Chizhevskaya E.P."/>
            <person name="Komarova O.V."/>
            <person name="Baganova M.E."/>
            <person name="Zaplatkin A.N."/>
            <person name="Pishchik V.N."/>
        </authorList>
    </citation>
    <scope>NUCLEOTIDE SEQUENCE</scope>
    <source>
        <strain evidence="1">BL01</strain>
    </source>
</reference>
<dbReference type="Proteomes" id="UP001057348">
    <property type="component" value="Chromosome"/>
</dbReference>
<dbReference type="EMBL" id="CP092751">
    <property type="protein sequence ID" value="USP95865.1"/>
    <property type="molecule type" value="Genomic_DNA"/>
</dbReference>
<protein>
    <submittedName>
        <fullName evidence="1">Uncharacterized protein</fullName>
    </submittedName>
</protein>
<name>A0ABY4Y0I5_BACVA</name>
<keyword evidence="2" id="KW-1185">Reference proteome</keyword>